<evidence type="ECO:0000313" key="2">
    <source>
        <dbReference type="EMBL" id="RPA31111.1"/>
    </source>
</evidence>
<dbReference type="AlphaFoldDB" id="A0A3N4EAW4"/>
<reference evidence="4" key="2">
    <citation type="submission" date="2018-11" db="EMBL/GenBank/DDBJ databases">
        <title>Shewanella sp. R106.</title>
        <authorList>
            <person name="Hwang Y.J."/>
            <person name="Hwang C.Y."/>
        </authorList>
    </citation>
    <scope>NUCLEOTIDE SEQUENCE [LARGE SCALE GENOMIC DNA]</scope>
    <source>
        <strain evidence="4">R106</strain>
    </source>
</reference>
<sequence>MPKLEFNADRKQGISHLVNAISDRDPIPYVTVVIENKELGYLIGGQSDFPSMVQLPLSSDWGLKKGQWSLCASSFVTWWRAELDNTLNRNPITIEVEYGKQQKLPILNGLMAQVSRLYIQAKPPIEEHLAFLEQHKNQAYQSLPTDSARVILDVAEAHQPFDVFELNKELQKVRIERDNNIQTCALPENMEVTHGILLNKDSVVQLERICHNTDAEQILYYLDDERAIFSDGHSVNSSSLASLREYRLKKETAYRVEVKIFINIYDFKEDLKKYLSITPLKKANQALLYIDKDYVMLASLVEETGSNRFIRTKHIDCHKPSLYSINLSQLNHVRIKDITNAEQMKIAVLINEQGGLKLGFYNDRDNAEPYQSITDIEYASPKMELVLQSKARLEIMLKQQNADGDTHTQDDLFGFKDV</sequence>
<organism evidence="2 4">
    <name type="scientific">Shewanella psychromarinicola</name>
    <dbReference type="NCBI Taxonomy" id="2487742"/>
    <lineage>
        <taxon>Bacteria</taxon>
        <taxon>Pseudomonadati</taxon>
        <taxon>Pseudomonadota</taxon>
        <taxon>Gammaproteobacteria</taxon>
        <taxon>Alteromonadales</taxon>
        <taxon>Shewanellaceae</taxon>
        <taxon>Shewanella</taxon>
    </lineage>
</organism>
<dbReference type="KEGG" id="spsr:EGC80_10930"/>
<accession>A0A3N4EAW4</accession>
<dbReference type="Proteomes" id="UP000278855">
    <property type="component" value="Unassembled WGS sequence"/>
</dbReference>
<gene>
    <name evidence="2" type="ORF">EGC77_14170</name>
    <name evidence="1" type="ORF">EGC80_10930</name>
</gene>
<dbReference type="OrthoDB" id="6249707at2"/>
<reference evidence="2" key="3">
    <citation type="submission" date="2018-11" db="EMBL/GenBank/DDBJ databases">
        <authorList>
            <person name="Hwang Y.J."/>
            <person name="Hwang C.Y."/>
        </authorList>
    </citation>
    <scope>NUCLEOTIDE SEQUENCE</scope>
    <source>
        <strain evidence="2">R106</strain>
    </source>
</reference>
<evidence type="ECO:0000313" key="4">
    <source>
        <dbReference type="Proteomes" id="UP000278855"/>
    </source>
</evidence>
<dbReference type="Proteomes" id="UP000273778">
    <property type="component" value="Chromosome"/>
</dbReference>
<keyword evidence="3" id="KW-1185">Reference proteome</keyword>
<protein>
    <submittedName>
        <fullName evidence="2">Uncharacterized protein</fullName>
    </submittedName>
</protein>
<dbReference type="EMBL" id="RKKB01000006">
    <property type="protein sequence ID" value="RPA31111.1"/>
    <property type="molecule type" value="Genomic_DNA"/>
</dbReference>
<evidence type="ECO:0000313" key="1">
    <source>
        <dbReference type="EMBL" id="AZG35381.1"/>
    </source>
</evidence>
<dbReference type="RefSeq" id="WP_124013252.1">
    <property type="nucleotide sequence ID" value="NZ_CP034073.1"/>
</dbReference>
<proteinExistence type="predicted"/>
<dbReference type="EMBL" id="CP034073">
    <property type="protein sequence ID" value="AZG35381.1"/>
    <property type="molecule type" value="Genomic_DNA"/>
</dbReference>
<reference evidence="1 3" key="1">
    <citation type="submission" date="2018-11" db="EMBL/GenBank/DDBJ databases">
        <title>Shewanella sp. M2.</title>
        <authorList>
            <person name="Hwang Y.J."/>
            <person name="Hwang C.Y."/>
        </authorList>
    </citation>
    <scope>NUCLEOTIDE SEQUENCE [LARGE SCALE GENOMIC DNA]</scope>
    <source>
        <strain evidence="1 3">M2</strain>
    </source>
</reference>
<name>A0A3N4EAW4_9GAMM</name>
<evidence type="ECO:0000313" key="3">
    <source>
        <dbReference type="Proteomes" id="UP000273778"/>
    </source>
</evidence>